<gene>
    <name evidence="2" type="ORF">O181_082691</name>
</gene>
<protein>
    <submittedName>
        <fullName evidence="2">Uncharacterized protein</fullName>
    </submittedName>
</protein>
<feature type="compositionally biased region" description="Polar residues" evidence="1">
    <location>
        <begin position="76"/>
        <end position="93"/>
    </location>
</feature>
<feature type="region of interest" description="Disordered" evidence="1">
    <location>
        <begin position="66"/>
        <end position="93"/>
    </location>
</feature>
<evidence type="ECO:0000256" key="1">
    <source>
        <dbReference type="SAM" id="MobiDB-lite"/>
    </source>
</evidence>
<dbReference type="EMBL" id="AVOT02047704">
    <property type="protein sequence ID" value="MBW0542976.1"/>
    <property type="molecule type" value="Genomic_DNA"/>
</dbReference>
<sequence length="93" mass="10316">MNFGPDSNSTTTHLSGPSLPPDLNKMSNIQSNHIRNLEEQVYSCDQALEGLFSQVTHLHVQNQALTSSEKTKATESKNTVTSKKSYNKGNRPR</sequence>
<accession>A0A9Q3FT40</accession>
<name>A0A9Q3FT40_9BASI</name>
<feature type="compositionally biased region" description="Polar residues" evidence="1">
    <location>
        <begin position="1"/>
        <end position="15"/>
    </location>
</feature>
<organism evidence="2 3">
    <name type="scientific">Austropuccinia psidii MF-1</name>
    <dbReference type="NCBI Taxonomy" id="1389203"/>
    <lineage>
        <taxon>Eukaryota</taxon>
        <taxon>Fungi</taxon>
        <taxon>Dikarya</taxon>
        <taxon>Basidiomycota</taxon>
        <taxon>Pucciniomycotina</taxon>
        <taxon>Pucciniomycetes</taxon>
        <taxon>Pucciniales</taxon>
        <taxon>Sphaerophragmiaceae</taxon>
        <taxon>Austropuccinia</taxon>
    </lineage>
</organism>
<feature type="region of interest" description="Disordered" evidence="1">
    <location>
        <begin position="1"/>
        <end position="31"/>
    </location>
</feature>
<dbReference type="AlphaFoldDB" id="A0A9Q3FT40"/>
<evidence type="ECO:0000313" key="2">
    <source>
        <dbReference type="EMBL" id="MBW0542976.1"/>
    </source>
</evidence>
<proteinExistence type="predicted"/>
<keyword evidence="3" id="KW-1185">Reference proteome</keyword>
<dbReference type="Proteomes" id="UP000765509">
    <property type="component" value="Unassembled WGS sequence"/>
</dbReference>
<comment type="caution">
    <text evidence="2">The sequence shown here is derived from an EMBL/GenBank/DDBJ whole genome shotgun (WGS) entry which is preliminary data.</text>
</comment>
<evidence type="ECO:0000313" key="3">
    <source>
        <dbReference type="Proteomes" id="UP000765509"/>
    </source>
</evidence>
<reference evidence="2" key="1">
    <citation type="submission" date="2021-03" db="EMBL/GenBank/DDBJ databases">
        <title>Draft genome sequence of rust myrtle Austropuccinia psidii MF-1, a brazilian biotype.</title>
        <authorList>
            <person name="Quecine M.C."/>
            <person name="Pachon D.M.R."/>
            <person name="Bonatelli M.L."/>
            <person name="Correr F.H."/>
            <person name="Franceschini L.M."/>
            <person name="Leite T.F."/>
            <person name="Margarido G.R.A."/>
            <person name="Almeida C.A."/>
            <person name="Ferrarezi J.A."/>
            <person name="Labate C.A."/>
        </authorList>
    </citation>
    <scope>NUCLEOTIDE SEQUENCE</scope>
    <source>
        <strain evidence="2">MF-1</strain>
    </source>
</reference>